<evidence type="ECO:0000256" key="2">
    <source>
        <dbReference type="ARBA" id="ARBA00022679"/>
    </source>
</evidence>
<name>A0A2I1C5Q4_ASPN1</name>
<dbReference type="OrthoDB" id="5043642at2759"/>
<dbReference type="Gene3D" id="3.40.630.30">
    <property type="match status" value="1"/>
</dbReference>
<dbReference type="VEuPathDB" id="FungiDB:P174DRAFT_505043"/>
<reference evidence="6" key="1">
    <citation type="journal article" date="2018" name="Proc. Natl. Acad. Sci. U.S.A.">
        <title>Linking secondary metabolites to gene clusters through genome sequencing of six diverse Aspergillus species.</title>
        <authorList>
            <person name="Kaerboelling I."/>
            <person name="Vesth T.C."/>
            <person name="Frisvad J.C."/>
            <person name="Nybo J.L."/>
            <person name="Theobald S."/>
            <person name="Kuo A."/>
            <person name="Bowyer P."/>
            <person name="Matsuda Y."/>
            <person name="Mondo S."/>
            <person name="Lyhne E.K."/>
            <person name="Kogle M.E."/>
            <person name="Clum A."/>
            <person name="Lipzen A."/>
            <person name="Salamov A."/>
            <person name="Ngan C.Y."/>
            <person name="Daum C."/>
            <person name="Chiniquy J."/>
            <person name="Barry K."/>
            <person name="LaButti K."/>
            <person name="Haridas S."/>
            <person name="Simmons B.A."/>
            <person name="Magnuson J.K."/>
            <person name="Mortensen U.H."/>
            <person name="Larsen T.O."/>
            <person name="Grigoriev I.V."/>
            <person name="Baker S.E."/>
            <person name="Andersen M.R."/>
        </authorList>
    </citation>
    <scope>NUCLEOTIDE SEQUENCE [LARGE SCALE GENOMIC DNA]</scope>
    <source>
        <strain evidence="6">IBT 16806</strain>
    </source>
</reference>
<keyword evidence="6" id="KW-1185">Reference proteome</keyword>
<comment type="similarity">
    <text evidence="1">Belongs to the acetyltransferase family. GNAT subfamily.</text>
</comment>
<evidence type="ECO:0000259" key="4">
    <source>
        <dbReference type="Pfam" id="PF13302"/>
    </source>
</evidence>
<dbReference type="FunFam" id="3.40.630.30:FF:000209">
    <property type="entry name" value="Uncharacterized protein 93G11.120"/>
    <property type="match status" value="1"/>
</dbReference>
<organism evidence="5 6">
    <name type="scientific">Aspergillus novofumigatus (strain IBT 16806)</name>
    <dbReference type="NCBI Taxonomy" id="1392255"/>
    <lineage>
        <taxon>Eukaryota</taxon>
        <taxon>Fungi</taxon>
        <taxon>Dikarya</taxon>
        <taxon>Ascomycota</taxon>
        <taxon>Pezizomycotina</taxon>
        <taxon>Eurotiomycetes</taxon>
        <taxon>Eurotiomycetidae</taxon>
        <taxon>Eurotiales</taxon>
        <taxon>Aspergillaceae</taxon>
        <taxon>Aspergillus</taxon>
        <taxon>Aspergillus subgen. Fumigati</taxon>
    </lineage>
</organism>
<dbReference type="Pfam" id="PF13302">
    <property type="entry name" value="Acetyltransf_3"/>
    <property type="match status" value="1"/>
</dbReference>
<dbReference type="Proteomes" id="UP000234474">
    <property type="component" value="Unassembled WGS sequence"/>
</dbReference>
<sequence length="264" mass="29794">MRLNAKTAISTSKVLLVPYSSWHVPRYHEWMKDEEIQAATASEPLTLEEEYAMQRSWRQDADKLTFIITLPVLQPQPQHQSQTEGQERQGQGLRLQLQLQDGDDAPEQMLGDINLFLRVEDEDEDGPSCPEIIIGEIELMIAEKANQRKGYGRAALLAFLRYVLEHEADIVGEFVQGTGAGATTLQGRTDCRFGALSVKIGKENGRSLALFESVGFCKVSEEPSYFGEFELRRMRRELSLESVDEAMARAGVEGYTEVSYERTE</sequence>
<keyword evidence="3" id="KW-0012">Acyltransferase</keyword>
<dbReference type="STRING" id="1392255.A0A2I1C5Q4"/>
<dbReference type="GO" id="GO:0008080">
    <property type="term" value="F:N-acetyltransferase activity"/>
    <property type="evidence" value="ECO:0007669"/>
    <property type="project" value="InterPro"/>
</dbReference>
<proteinExistence type="inferred from homology"/>
<dbReference type="InterPro" id="IPR000182">
    <property type="entry name" value="GNAT_dom"/>
</dbReference>
<dbReference type="InterPro" id="IPR039135">
    <property type="entry name" value="NAT9-like"/>
</dbReference>
<feature type="domain" description="N-acetyltransferase" evidence="4">
    <location>
        <begin position="14"/>
        <end position="216"/>
    </location>
</feature>
<accession>A0A2I1C5Q4</accession>
<dbReference type="PANTHER" id="PTHR13256:SF16">
    <property type="entry name" value="ALPHA_BETA-TUBULIN-N-ACETYLTRANSFERASE 9"/>
    <property type="match status" value="1"/>
</dbReference>
<protein>
    <recommendedName>
        <fullName evidence="4">N-acetyltransferase domain-containing protein</fullName>
    </recommendedName>
</protein>
<dbReference type="SUPFAM" id="SSF55729">
    <property type="entry name" value="Acyl-CoA N-acyltransferases (Nat)"/>
    <property type="match status" value="1"/>
</dbReference>
<keyword evidence="2" id="KW-0808">Transferase</keyword>
<dbReference type="RefSeq" id="XP_024681595.1">
    <property type="nucleotide sequence ID" value="XM_024831242.1"/>
</dbReference>
<evidence type="ECO:0000313" key="5">
    <source>
        <dbReference type="EMBL" id="PKX93000.1"/>
    </source>
</evidence>
<dbReference type="EMBL" id="MSZS01000005">
    <property type="protein sequence ID" value="PKX93000.1"/>
    <property type="molecule type" value="Genomic_DNA"/>
</dbReference>
<dbReference type="PANTHER" id="PTHR13256">
    <property type="entry name" value="N-ACETYLTRANSFERASE 9"/>
    <property type="match status" value="1"/>
</dbReference>
<dbReference type="OMA" id="WHVPRYH"/>
<evidence type="ECO:0000313" key="6">
    <source>
        <dbReference type="Proteomes" id="UP000234474"/>
    </source>
</evidence>
<evidence type="ECO:0000256" key="3">
    <source>
        <dbReference type="ARBA" id="ARBA00023315"/>
    </source>
</evidence>
<comment type="caution">
    <text evidence="5">The sequence shown here is derived from an EMBL/GenBank/DDBJ whole genome shotgun (WGS) entry which is preliminary data.</text>
</comment>
<dbReference type="InterPro" id="IPR016181">
    <property type="entry name" value="Acyl_CoA_acyltransferase"/>
</dbReference>
<evidence type="ECO:0000256" key="1">
    <source>
        <dbReference type="ARBA" id="ARBA00009342"/>
    </source>
</evidence>
<dbReference type="AlphaFoldDB" id="A0A2I1C5Q4"/>
<dbReference type="GeneID" id="36538579"/>
<gene>
    <name evidence="5" type="ORF">P174DRAFT_505043</name>
</gene>